<comment type="subcellular location">
    <subcellularLocation>
        <location evidence="1">Cell membrane</location>
        <topology evidence="1">Multi-pass membrane protein</topology>
    </subcellularLocation>
</comment>
<evidence type="ECO:0000256" key="1">
    <source>
        <dbReference type="ARBA" id="ARBA00004651"/>
    </source>
</evidence>
<keyword evidence="3 6" id="KW-0812">Transmembrane</keyword>
<evidence type="ECO:0000256" key="4">
    <source>
        <dbReference type="ARBA" id="ARBA00022989"/>
    </source>
</evidence>
<dbReference type="PANTHER" id="PTHR33545">
    <property type="entry name" value="UPF0750 MEMBRANE PROTEIN YITT-RELATED"/>
    <property type="match status" value="1"/>
</dbReference>
<gene>
    <name evidence="7" type="ORF">SAMN02745217_01587</name>
</gene>
<dbReference type="PANTHER" id="PTHR33545:SF5">
    <property type="entry name" value="UPF0750 MEMBRANE PROTEIN YITT"/>
    <property type="match status" value="1"/>
</dbReference>
<keyword evidence="5 6" id="KW-0472">Membrane</keyword>
<evidence type="ECO:0000256" key="3">
    <source>
        <dbReference type="ARBA" id="ARBA00022692"/>
    </source>
</evidence>
<dbReference type="Proteomes" id="UP000184612">
    <property type="component" value="Unassembled WGS sequence"/>
</dbReference>
<protein>
    <submittedName>
        <fullName evidence="7">Uncharacterized 5xTM membrane BCR, YitT family COG1284</fullName>
    </submittedName>
</protein>
<organism evidence="7 8">
    <name type="scientific">Anaerocolumna xylanovorans DSM 12503</name>
    <dbReference type="NCBI Taxonomy" id="1121345"/>
    <lineage>
        <taxon>Bacteria</taxon>
        <taxon>Bacillati</taxon>
        <taxon>Bacillota</taxon>
        <taxon>Clostridia</taxon>
        <taxon>Lachnospirales</taxon>
        <taxon>Lachnospiraceae</taxon>
        <taxon>Anaerocolumna</taxon>
    </lineage>
</organism>
<accession>A0A1M7Y573</accession>
<keyword evidence="8" id="KW-1185">Reference proteome</keyword>
<evidence type="ECO:0000256" key="2">
    <source>
        <dbReference type="ARBA" id="ARBA00022475"/>
    </source>
</evidence>
<proteinExistence type="predicted"/>
<dbReference type="EMBL" id="FRFD01000004">
    <property type="protein sequence ID" value="SHO47596.1"/>
    <property type="molecule type" value="Genomic_DNA"/>
</dbReference>
<dbReference type="RefSeq" id="WP_073588290.1">
    <property type="nucleotide sequence ID" value="NZ_FRFD01000004.1"/>
</dbReference>
<dbReference type="GO" id="GO:0005886">
    <property type="term" value="C:plasma membrane"/>
    <property type="evidence" value="ECO:0007669"/>
    <property type="project" value="UniProtKB-SubCell"/>
</dbReference>
<evidence type="ECO:0000256" key="5">
    <source>
        <dbReference type="ARBA" id="ARBA00023136"/>
    </source>
</evidence>
<dbReference type="STRING" id="1121345.SAMN02745217_01587"/>
<keyword evidence="2" id="KW-1003">Cell membrane</keyword>
<keyword evidence="4 6" id="KW-1133">Transmembrane helix</keyword>
<dbReference type="OrthoDB" id="1655932at2"/>
<dbReference type="AlphaFoldDB" id="A0A1M7Y573"/>
<evidence type="ECO:0000313" key="8">
    <source>
        <dbReference type="Proteomes" id="UP000184612"/>
    </source>
</evidence>
<evidence type="ECO:0000256" key="6">
    <source>
        <dbReference type="SAM" id="Phobius"/>
    </source>
</evidence>
<feature type="transmembrane region" description="Helical" evidence="6">
    <location>
        <begin position="50"/>
        <end position="68"/>
    </location>
</feature>
<dbReference type="Pfam" id="PF02588">
    <property type="entry name" value="YitT_membrane"/>
    <property type="match status" value="1"/>
</dbReference>
<feature type="transmembrane region" description="Helical" evidence="6">
    <location>
        <begin position="73"/>
        <end position="90"/>
    </location>
</feature>
<sequence length="201" mass="22066">MNWRKYTDILIGNLLITFCYACITVPNHIINGGVTSFSMVTARLLDVQTVYLVNVVTLLLLGLCYIGLGKEYFFGTIFSCVCYLALFNVFSKIGFTVHLPKIASVLLSAAGVGAGYFMCLHAKATTVGFDVLALIFHKKWDKLNVAWTMGAINLAVMLYGGFTFGILAVIYGAVFVGVQSIVLNELQKYDSKKEKGDSWKG</sequence>
<name>A0A1M7Y573_9FIRM</name>
<dbReference type="InterPro" id="IPR003740">
    <property type="entry name" value="YitT"/>
</dbReference>
<dbReference type="InterPro" id="IPR051461">
    <property type="entry name" value="UPF0750_membrane"/>
</dbReference>
<feature type="transmembrane region" description="Helical" evidence="6">
    <location>
        <begin position="9"/>
        <end position="30"/>
    </location>
</feature>
<evidence type="ECO:0000313" key="7">
    <source>
        <dbReference type="EMBL" id="SHO47596.1"/>
    </source>
</evidence>
<reference evidence="7 8" key="1">
    <citation type="submission" date="2016-12" db="EMBL/GenBank/DDBJ databases">
        <authorList>
            <person name="Song W.-J."/>
            <person name="Kurnit D.M."/>
        </authorList>
    </citation>
    <scope>NUCLEOTIDE SEQUENCE [LARGE SCALE GENOMIC DNA]</scope>
    <source>
        <strain evidence="7 8">DSM 12503</strain>
    </source>
</reference>